<accession>A0AAI8VQ68</accession>
<keyword evidence="3" id="KW-1185">Reference proteome</keyword>
<evidence type="ECO:0000256" key="1">
    <source>
        <dbReference type="SAM" id="MobiDB-lite"/>
    </source>
</evidence>
<dbReference type="AlphaFoldDB" id="A0AAI8VQ68"/>
<protein>
    <submittedName>
        <fullName evidence="2">Uu.00g140780.m01.CDS01</fullName>
    </submittedName>
</protein>
<sequence length="387" mass="43401">MEQSLPSTKEAFLQMQQFFKPDPERRYTAIRIFSRGGTHEEQLLDEESLANFLAFGVPARSRQPELREPQSELRLVCVPRTALKDGVCQSLNPRTPPIKISRGAFAGLFDACFDIREDSTRDNGGRSLSTDFMEMIAKSYAGLYQAMHSLDNSLVTHQYTLVWSSSGTPDINVTRAIFMPWLATSNDRSRMTSFLDLARSNVMTHSVKFHPSLVLLWTAALDMKLCLEERSDACSADLTRLQGSLLRPGAQHHPIEAPLNQFCAWGRAVGQIIYFDIPMLKSVPRALEGNGPNQPAALLRSQAAHLDNRFMMLRDELQRMSTDMTAYWRLDHEAWSGRSNGDQMLSHPFQDLGTHSAESRTGSPCSEVRSYLGDVSDADQDRPGGSR</sequence>
<name>A0AAI8VQ68_9PEZI</name>
<comment type="caution">
    <text evidence="2">The sequence shown here is derived from an EMBL/GenBank/DDBJ whole genome shotgun (WGS) entry which is preliminary data.</text>
</comment>
<organism evidence="2 3">
    <name type="scientific">Anthostomella pinea</name>
    <dbReference type="NCBI Taxonomy" id="933095"/>
    <lineage>
        <taxon>Eukaryota</taxon>
        <taxon>Fungi</taxon>
        <taxon>Dikarya</taxon>
        <taxon>Ascomycota</taxon>
        <taxon>Pezizomycotina</taxon>
        <taxon>Sordariomycetes</taxon>
        <taxon>Xylariomycetidae</taxon>
        <taxon>Xylariales</taxon>
        <taxon>Xylariaceae</taxon>
        <taxon>Anthostomella</taxon>
    </lineage>
</organism>
<feature type="region of interest" description="Disordered" evidence="1">
    <location>
        <begin position="346"/>
        <end position="387"/>
    </location>
</feature>
<dbReference type="Proteomes" id="UP001295740">
    <property type="component" value="Unassembled WGS sequence"/>
</dbReference>
<evidence type="ECO:0000313" key="3">
    <source>
        <dbReference type="Proteomes" id="UP001295740"/>
    </source>
</evidence>
<proteinExistence type="predicted"/>
<reference evidence="2" key="1">
    <citation type="submission" date="2023-10" db="EMBL/GenBank/DDBJ databases">
        <authorList>
            <person name="Hackl T."/>
        </authorList>
    </citation>
    <scope>NUCLEOTIDE SEQUENCE</scope>
</reference>
<gene>
    <name evidence="2" type="ORF">KHLLAP_LOCUS9520</name>
</gene>
<dbReference type="EMBL" id="CAUWAG010000012">
    <property type="protein sequence ID" value="CAJ2509052.1"/>
    <property type="molecule type" value="Genomic_DNA"/>
</dbReference>
<evidence type="ECO:0000313" key="2">
    <source>
        <dbReference type="EMBL" id="CAJ2509052.1"/>
    </source>
</evidence>